<dbReference type="RefSeq" id="WP_116538485.1">
    <property type="nucleotide sequence ID" value="NZ_QDFT01000055.1"/>
</dbReference>
<reference evidence="4 5" key="1">
    <citation type="submission" date="2018-04" db="EMBL/GenBank/DDBJ databases">
        <authorList>
            <person name="Go L.Y."/>
            <person name="Mitchell J.A."/>
        </authorList>
    </citation>
    <scope>NUCLEOTIDE SEQUENCE [LARGE SCALE GENOMIC DNA]</scope>
    <source>
        <strain evidence="4 5">TPD7010</strain>
    </source>
</reference>
<feature type="domain" description="Glycosyltransferase subfamily 4-like N-terminal" evidence="3">
    <location>
        <begin position="40"/>
        <end position="159"/>
    </location>
</feature>
<sequence>MSSARPDTDLVFVVGAPDDPATATAATWATALAAMGVRTDTIAVRTLPGRGGARVAALAARLDAVAPRAVVGAGTAAALAALAARELTTRPPAVVASEHASLVARRRSRVPAVRIGALQARRRYRSADVVIASSHALAAEINAGCGVPASRSLIVPPPVADVVSVEGVRAARAAGTARGLTVVVAGDLSAANDPLRVVAAAGELDRRGIAVELVVRPGGALSETVRRAAVSHGLAIRADDGAWGPSAVVVLGATSAGFGAELVRAAARGVPAVAVSTALGVADAIVPGVTGELAVAGDAVALADAIVAASHLEVAGVDDWLARFAPASSARLLLRAVDLAVAHADAGRAVPV</sequence>
<evidence type="ECO:0000256" key="2">
    <source>
        <dbReference type="ARBA" id="ARBA00022679"/>
    </source>
</evidence>
<comment type="caution">
    <text evidence="4">The sequence shown here is derived from an EMBL/GenBank/DDBJ whole genome shotgun (WGS) entry which is preliminary data.</text>
</comment>
<name>A0A2T7W1C8_MICTE</name>
<gene>
    <name evidence="4" type="ORF">DC432_14535</name>
</gene>
<dbReference type="Proteomes" id="UP000244649">
    <property type="component" value="Unassembled WGS sequence"/>
</dbReference>
<evidence type="ECO:0000313" key="4">
    <source>
        <dbReference type="EMBL" id="PVE62482.1"/>
    </source>
</evidence>
<evidence type="ECO:0000259" key="3">
    <source>
        <dbReference type="Pfam" id="PF13439"/>
    </source>
</evidence>
<dbReference type="AlphaFoldDB" id="A0A2T7W1C8"/>
<proteinExistence type="predicted"/>
<evidence type="ECO:0000256" key="1">
    <source>
        <dbReference type="ARBA" id="ARBA00022676"/>
    </source>
</evidence>
<dbReference type="InterPro" id="IPR028098">
    <property type="entry name" value="Glyco_trans_4-like_N"/>
</dbReference>
<protein>
    <recommendedName>
        <fullName evidence="3">Glycosyltransferase subfamily 4-like N-terminal domain-containing protein</fullName>
    </recommendedName>
</protein>
<keyword evidence="1" id="KW-0328">Glycosyltransferase</keyword>
<evidence type="ECO:0000313" key="5">
    <source>
        <dbReference type="Proteomes" id="UP000244649"/>
    </source>
</evidence>
<dbReference type="SUPFAM" id="SSF53756">
    <property type="entry name" value="UDP-Glycosyltransferase/glycogen phosphorylase"/>
    <property type="match status" value="1"/>
</dbReference>
<dbReference type="Pfam" id="PF13439">
    <property type="entry name" value="Glyco_transf_4"/>
    <property type="match status" value="1"/>
</dbReference>
<keyword evidence="2" id="KW-0808">Transferase</keyword>
<dbReference type="Gene3D" id="3.40.50.2000">
    <property type="entry name" value="Glycogen Phosphorylase B"/>
    <property type="match status" value="2"/>
</dbReference>
<dbReference type="EMBL" id="QDFT01000055">
    <property type="protein sequence ID" value="PVE62482.1"/>
    <property type="molecule type" value="Genomic_DNA"/>
</dbReference>
<accession>A0A2T7W1C8</accession>
<organism evidence="4 5">
    <name type="scientific">Microbacterium testaceum</name>
    <name type="common">Aureobacterium testaceum</name>
    <name type="synonym">Brevibacterium testaceum</name>
    <dbReference type="NCBI Taxonomy" id="2033"/>
    <lineage>
        <taxon>Bacteria</taxon>
        <taxon>Bacillati</taxon>
        <taxon>Actinomycetota</taxon>
        <taxon>Actinomycetes</taxon>
        <taxon>Micrococcales</taxon>
        <taxon>Microbacteriaceae</taxon>
        <taxon>Microbacterium</taxon>
    </lineage>
</organism>
<dbReference type="GO" id="GO:0016757">
    <property type="term" value="F:glycosyltransferase activity"/>
    <property type="evidence" value="ECO:0007669"/>
    <property type="project" value="UniProtKB-KW"/>
</dbReference>